<reference evidence="2" key="1">
    <citation type="submission" date="2020-06" db="EMBL/GenBank/DDBJ databases">
        <authorList>
            <person name="Li T."/>
            <person name="Hu X."/>
            <person name="Zhang T."/>
            <person name="Song X."/>
            <person name="Zhang H."/>
            <person name="Dai N."/>
            <person name="Sheng W."/>
            <person name="Hou X."/>
            <person name="Wei L."/>
        </authorList>
    </citation>
    <scope>NUCLEOTIDE SEQUENCE</scope>
    <source>
        <strain evidence="2">KEN1</strain>
        <tissue evidence="2">Leaf</tissue>
    </source>
</reference>
<reference evidence="2" key="2">
    <citation type="journal article" date="2024" name="Plant">
        <title>Genomic evolution and insights into agronomic trait innovations of Sesamum species.</title>
        <authorList>
            <person name="Miao H."/>
            <person name="Wang L."/>
            <person name="Qu L."/>
            <person name="Liu H."/>
            <person name="Sun Y."/>
            <person name="Le M."/>
            <person name="Wang Q."/>
            <person name="Wei S."/>
            <person name="Zheng Y."/>
            <person name="Lin W."/>
            <person name="Duan Y."/>
            <person name="Cao H."/>
            <person name="Xiong S."/>
            <person name="Wang X."/>
            <person name="Wei L."/>
            <person name="Li C."/>
            <person name="Ma Q."/>
            <person name="Ju M."/>
            <person name="Zhao R."/>
            <person name="Li G."/>
            <person name="Mu C."/>
            <person name="Tian Q."/>
            <person name="Mei H."/>
            <person name="Zhang T."/>
            <person name="Gao T."/>
            <person name="Zhang H."/>
        </authorList>
    </citation>
    <scope>NUCLEOTIDE SEQUENCE</scope>
    <source>
        <strain evidence="2">KEN1</strain>
    </source>
</reference>
<feature type="compositionally biased region" description="Low complexity" evidence="1">
    <location>
        <begin position="42"/>
        <end position="54"/>
    </location>
</feature>
<feature type="region of interest" description="Disordered" evidence="1">
    <location>
        <begin position="1"/>
        <end position="89"/>
    </location>
</feature>
<evidence type="ECO:0000256" key="1">
    <source>
        <dbReference type="SAM" id="MobiDB-lite"/>
    </source>
</evidence>
<sequence length="191" mass="20588">MERLLRHFDLSPKVEPFGTPLLLHNHSGGSRGGGGTPPPRSPMGTPRVTSGGSSKKSRMRSLRTPPSSSTKPSSGPPPPPVLKDERGVPLKYSRAPLNCLHSHQSLELERGDNLPLVGDLMRGVLSSGDRQLLAPLSQEELEGIASSGFLLVRSFFSRRGDGSAKNRKYEKLNNKSRSGGVPLIFSQEFGV</sequence>
<comment type="caution">
    <text evidence="2">The sequence shown here is derived from an EMBL/GenBank/DDBJ whole genome shotgun (WGS) entry which is preliminary data.</text>
</comment>
<dbReference type="AlphaFoldDB" id="A0AAW2X9Z1"/>
<protein>
    <submittedName>
        <fullName evidence="2">Uncharacterized protein</fullName>
    </submittedName>
</protein>
<dbReference type="EMBL" id="JACGWN010000005">
    <property type="protein sequence ID" value="KAL0449006.1"/>
    <property type="molecule type" value="Genomic_DNA"/>
</dbReference>
<feature type="compositionally biased region" description="Basic and acidic residues" evidence="1">
    <location>
        <begin position="1"/>
        <end position="12"/>
    </location>
</feature>
<evidence type="ECO:0000313" key="2">
    <source>
        <dbReference type="EMBL" id="KAL0449006.1"/>
    </source>
</evidence>
<organism evidence="2">
    <name type="scientific">Sesamum latifolium</name>
    <dbReference type="NCBI Taxonomy" id="2727402"/>
    <lineage>
        <taxon>Eukaryota</taxon>
        <taxon>Viridiplantae</taxon>
        <taxon>Streptophyta</taxon>
        <taxon>Embryophyta</taxon>
        <taxon>Tracheophyta</taxon>
        <taxon>Spermatophyta</taxon>
        <taxon>Magnoliopsida</taxon>
        <taxon>eudicotyledons</taxon>
        <taxon>Gunneridae</taxon>
        <taxon>Pentapetalae</taxon>
        <taxon>asterids</taxon>
        <taxon>lamiids</taxon>
        <taxon>Lamiales</taxon>
        <taxon>Pedaliaceae</taxon>
        <taxon>Sesamum</taxon>
    </lineage>
</organism>
<accession>A0AAW2X9Z1</accession>
<proteinExistence type="predicted"/>
<gene>
    <name evidence="2" type="ORF">Slati_1457000</name>
</gene>
<name>A0AAW2X9Z1_9LAMI</name>